<dbReference type="OrthoDB" id="241024at2157"/>
<dbReference type="AlphaFoldDB" id="A0A7T3FVB9"/>
<evidence type="ECO:0000259" key="2">
    <source>
        <dbReference type="Pfam" id="PF24463"/>
    </source>
</evidence>
<dbReference type="Pfam" id="PF24463">
    <property type="entry name" value="DUF7577"/>
    <property type="match status" value="1"/>
</dbReference>
<dbReference type="EMBL" id="CP065856">
    <property type="protein sequence ID" value="QPV61361.1"/>
    <property type="molecule type" value="Genomic_DNA"/>
</dbReference>
<evidence type="ECO:0000313" key="4">
    <source>
        <dbReference type="Proteomes" id="UP000595001"/>
    </source>
</evidence>
<name>A0A7T3FVB9_9EURY</name>
<organism evidence="3 4">
    <name type="scientific">Halosimplex litoreum</name>
    <dbReference type="NCBI Taxonomy" id="1198301"/>
    <lineage>
        <taxon>Archaea</taxon>
        <taxon>Methanobacteriati</taxon>
        <taxon>Methanobacteriota</taxon>
        <taxon>Stenosarchaea group</taxon>
        <taxon>Halobacteria</taxon>
        <taxon>Halobacteriales</taxon>
        <taxon>Haloarculaceae</taxon>
        <taxon>Halosimplex</taxon>
    </lineage>
</organism>
<dbReference type="Proteomes" id="UP000595001">
    <property type="component" value="Chromosome"/>
</dbReference>
<evidence type="ECO:0000313" key="3">
    <source>
        <dbReference type="EMBL" id="QPV61361.1"/>
    </source>
</evidence>
<accession>A0A7T3FVB9</accession>
<feature type="domain" description="DUF7577" evidence="2">
    <location>
        <begin position="76"/>
        <end position="103"/>
    </location>
</feature>
<dbReference type="InterPro" id="IPR055999">
    <property type="entry name" value="DUF7577"/>
</dbReference>
<dbReference type="GeneID" id="60589093"/>
<gene>
    <name evidence="3" type="ORF">I7X12_11330</name>
</gene>
<feature type="region of interest" description="Disordered" evidence="1">
    <location>
        <begin position="32"/>
        <end position="54"/>
    </location>
</feature>
<proteinExistence type="predicted"/>
<protein>
    <recommendedName>
        <fullName evidence="2">DUF7577 domain-containing protein</fullName>
    </recommendedName>
</protein>
<dbReference type="RefSeq" id="WP_198060194.1">
    <property type="nucleotide sequence ID" value="NZ_CP065856.1"/>
</dbReference>
<dbReference type="KEGG" id="hlt:I7X12_11330"/>
<reference evidence="3 4" key="1">
    <citation type="submission" date="2020-12" db="EMBL/GenBank/DDBJ databases">
        <title>Halosimplex halophilum sp. nov. and Halosimplex salinum sp. nov., two new members of the genus Halosimplex.</title>
        <authorList>
            <person name="Cui H.L."/>
        </authorList>
    </citation>
    <scope>NUCLEOTIDE SEQUENCE [LARGE SCALE GENOMIC DNA]</scope>
    <source>
        <strain evidence="3 4">YGH94</strain>
    </source>
</reference>
<evidence type="ECO:0000256" key="1">
    <source>
        <dbReference type="SAM" id="MobiDB-lite"/>
    </source>
</evidence>
<sequence>MDGWAFAALALGVVLCFEFVLFRYFAPDRSAPAGVDGAGEQPESGASNVTGGPVSGRGAYTECDRGADSAPTPGHTVVCGHCGAANTDAPAVVFCRSCLGRLG</sequence>
<keyword evidence="4" id="KW-1185">Reference proteome</keyword>